<evidence type="ECO:0000256" key="1">
    <source>
        <dbReference type="SAM" id="MobiDB-lite"/>
    </source>
</evidence>
<name>A0A6J7IZP5_9ZZZZ</name>
<dbReference type="EMBL" id="CAFBMK010000203">
    <property type="protein sequence ID" value="CAB4936425.1"/>
    <property type="molecule type" value="Genomic_DNA"/>
</dbReference>
<evidence type="ECO:0000313" key="2">
    <source>
        <dbReference type="EMBL" id="CAB4936425.1"/>
    </source>
</evidence>
<reference evidence="2" key="1">
    <citation type="submission" date="2020-05" db="EMBL/GenBank/DDBJ databases">
        <authorList>
            <person name="Chiriac C."/>
            <person name="Salcher M."/>
            <person name="Ghai R."/>
            <person name="Kavagutti S V."/>
        </authorList>
    </citation>
    <scope>NUCLEOTIDE SEQUENCE</scope>
</reference>
<sequence length="335" mass="33767">MNVPHLFPTAVAVATLALVATGCGLDTSEDVVGAEVDAARDAAVVPGVANPGVATTNPAPTGAAGAASAAGREPTSTTSTPPIAGPASTSSTASTTGPGAPTARVPAADPAASFAGPGATTAGLTSSTTGTPTAAPDAGTPTTSPATGTSTPASAPSIRLHTPNLVGLPASAAPLRLGATGFRSEYGRRYDVVRWSGRTVVLRAGHRADRPVTAQTPAHPVAVRPGDVVATATTRTPVPDGRRPRLITVRWGTLRMDGATLEIGGLGRMDDCDRLDHVQLGPRGGASRTVRVWVIAPPAEPRAACTRWQPRTIRLRPGAGWNRDTVAVDVAADRR</sequence>
<feature type="compositionally biased region" description="Low complexity" evidence="1">
    <location>
        <begin position="115"/>
        <end position="157"/>
    </location>
</feature>
<organism evidence="2">
    <name type="scientific">freshwater metagenome</name>
    <dbReference type="NCBI Taxonomy" id="449393"/>
    <lineage>
        <taxon>unclassified sequences</taxon>
        <taxon>metagenomes</taxon>
        <taxon>ecological metagenomes</taxon>
    </lineage>
</organism>
<protein>
    <submittedName>
        <fullName evidence="2">Unannotated protein</fullName>
    </submittedName>
</protein>
<dbReference type="AlphaFoldDB" id="A0A6J7IZP5"/>
<feature type="compositionally biased region" description="Low complexity" evidence="1">
    <location>
        <begin position="49"/>
        <end position="103"/>
    </location>
</feature>
<proteinExistence type="predicted"/>
<accession>A0A6J7IZP5</accession>
<gene>
    <name evidence="2" type="ORF">UFOPK3564_02670</name>
</gene>
<feature type="region of interest" description="Disordered" evidence="1">
    <location>
        <begin position="49"/>
        <end position="161"/>
    </location>
</feature>